<reference evidence="13 14" key="1">
    <citation type="submission" date="2018-03" db="EMBL/GenBank/DDBJ databases">
        <title>Rhodobacter blasticus.</title>
        <authorList>
            <person name="Meyer T.E."/>
            <person name="Miller S."/>
            <person name="Lodha T."/>
            <person name="Gandham S."/>
            <person name="Chintalapati S."/>
            <person name="Chintalapati V.R."/>
        </authorList>
    </citation>
    <scope>NUCLEOTIDE SEQUENCE [LARGE SCALE GENOMIC DNA]</scope>
    <source>
        <strain evidence="13 14">DSM 2131</strain>
    </source>
</reference>
<evidence type="ECO:0000256" key="4">
    <source>
        <dbReference type="ARBA" id="ARBA00022553"/>
    </source>
</evidence>
<dbReference type="AlphaFoldDB" id="A0A2T4J9B0"/>
<comment type="subcellular location">
    <subcellularLocation>
        <location evidence="2">Membrane</location>
    </subcellularLocation>
</comment>
<dbReference type="Pfam" id="PF08521">
    <property type="entry name" value="2CSK_N"/>
    <property type="match status" value="1"/>
</dbReference>
<gene>
    <name evidence="13" type="ORF">C5F44_08895</name>
</gene>
<dbReference type="InterPro" id="IPR003661">
    <property type="entry name" value="HisK_dim/P_dom"/>
</dbReference>
<evidence type="ECO:0000256" key="9">
    <source>
        <dbReference type="ARBA" id="ARBA00023012"/>
    </source>
</evidence>
<dbReference type="Gene3D" id="1.10.287.130">
    <property type="match status" value="1"/>
</dbReference>
<dbReference type="Gene3D" id="3.30.565.10">
    <property type="entry name" value="Histidine kinase-like ATPase, C-terminal domain"/>
    <property type="match status" value="1"/>
</dbReference>
<dbReference type="PROSITE" id="PS50885">
    <property type="entry name" value="HAMP"/>
    <property type="match status" value="1"/>
</dbReference>
<dbReference type="InterPro" id="IPR003660">
    <property type="entry name" value="HAMP_dom"/>
</dbReference>
<keyword evidence="8" id="KW-1133">Transmembrane helix</keyword>
<evidence type="ECO:0000259" key="12">
    <source>
        <dbReference type="PROSITE" id="PS50885"/>
    </source>
</evidence>
<evidence type="ECO:0000313" key="14">
    <source>
        <dbReference type="Proteomes" id="UP000241362"/>
    </source>
</evidence>
<keyword evidence="7 13" id="KW-0418">Kinase</keyword>
<proteinExistence type="predicted"/>
<dbReference type="SMART" id="SM00388">
    <property type="entry name" value="HisKA"/>
    <property type="match status" value="1"/>
</dbReference>
<comment type="caution">
    <text evidence="13">The sequence shown here is derived from an EMBL/GenBank/DDBJ whole genome shotgun (WGS) entry which is preliminary data.</text>
</comment>
<dbReference type="GO" id="GO:0005886">
    <property type="term" value="C:plasma membrane"/>
    <property type="evidence" value="ECO:0007669"/>
    <property type="project" value="TreeGrafter"/>
</dbReference>
<dbReference type="InterPro" id="IPR005467">
    <property type="entry name" value="His_kinase_dom"/>
</dbReference>
<comment type="catalytic activity">
    <reaction evidence="1">
        <text>ATP + protein L-histidine = ADP + protein N-phospho-L-histidine.</text>
        <dbReference type="EC" id="2.7.13.3"/>
    </reaction>
</comment>
<feature type="domain" description="HAMP" evidence="12">
    <location>
        <begin position="198"/>
        <end position="249"/>
    </location>
</feature>
<evidence type="ECO:0000256" key="1">
    <source>
        <dbReference type="ARBA" id="ARBA00000085"/>
    </source>
</evidence>
<dbReference type="Proteomes" id="UP000241362">
    <property type="component" value="Unassembled WGS sequence"/>
</dbReference>
<dbReference type="InterPro" id="IPR036097">
    <property type="entry name" value="HisK_dim/P_sf"/>
</dbReference>
<dbReference type="CDD" id="cd00082">
    <property type="entry name" value="HisKA"/>
    <property type="match status" value="1"/>
</dbReference>
<evidence type="ECO:0000256" key="7">
    <source>
        <dbReference type="ARBA" id="ARBA00022777"/>
    </source>
</evidence>
<dbReference type="PROSITE" id="PS50109">
    <property type="entry name" value="HIS_KIN"/>
    <property type="match status" value="1"/>
</dbReference>
<keyword evidence="9" id="KW-0902">Two-component regulatory system</keyword>
<dbReference type="PANTHER" id="PTHR45436:SF1">
    <property type="entry name" value="SENSOR PROTEIN QSEC"/>
    <property type="match status" value="1"/>
</dbReference>
<dbReference type="SMART" id="SM00387">
    <property type="entry name" value="HATPase_c"/>
    <property type="match status" value="1"/>
</dbReference>
<dbReference type="PRINTS" id="PR00344">
    <property type="entry name" value="BCTRLSENSOR"/>
</dbReference>
<keyword evidence="10" id="KW-0472">Membrane</keyword>
<feature type="domain" description="Histidine kinase" evidence="11">
    <location>
        <begin position="257"/>
        <end position="477"/>
    </location>
</feature>
<evidence type="ECO:0000256" key="3">
    <source>
        <dbReference type="ARBA" id="ARBA00012438"/>
    </source>
</evidence>
<keyword evidence="4" id="KW-0597">Phosphoprotein</keyword>
<dbReference type="Pfam" id="PF00512">
    <property type="entry name" value="HisKA"/>
    <property type="match status" value="1"/>
</dbReference>
<protein>
    <recommendedName>
        <fullName evidence="3">histidine kinase</fullName>
        <ecNumber evidence="3">2.7.13.3</ecNumber>
    </recommendedName>
</protein>
<accession>A0A2T4J9B0</accession>
<dbReference type="Pfam" id="PF02518">
    <property type="entry name" value="HATPase_c"/>
    <property type="match status" value="1"/>
</dbReference>
<evidence type="ECO:0000256" key="2">
    <source>
        <dbReference type="ARBA" id="ARBA00004370"/>
    </source>
</evidence>
<evidence type="ECO:0000256" key="10">
    <source>
        <dbReference type="ARBA" id="ARBA00023136"/>
    </source>
</evidence>
<dbReference type="EC" id="2.7.13.3" evidence="3"/>
<organism evidence="13 14">
    <name type="scientific">Fuscovulum blasticum DSM 2131</name>
    <dbReference type="NCBI Taxonomy" id="1188250"/>
    <lineage>
        <taxon>Bacteria</taxon>
        <taxon>Pseudomonadati</taxon>
        <taxon>Pseudomonadota</taxon>
        <taxon>Alphaproteobacteria</taxon>
        <taxon>Rhodobacterales</taxon>
        <taxon>Paracoccaceae</taxon>
        <taxon>Pseudogemmobacter</taxon>
    </lineage>
</organism>
<evidence type="ECO:0000313" key="13">
    <source>
        <dbReference type="EMBL" id="PTE14484.1"/>
    </source>
</evidence>
<dbReference type="SUPFAM" id="SSF55874">
    <property type="entry name" value="ATPase domain of HSP90 chaperone/DNA topoisomerase II/histidine kinase"/>
    <property type="match status" value="1"/>
</dbReference>
<dbReference type="CDD" id="cd00075">
    <property type="entry name" value="HATPase"/>
    <property type="match status" value="1"/>
</dbReference>
<sequence>MPADPQAAVTAGRVWSIRRRLLAWLLIATLLMGALALADTWAEAQRTADELADRVLAGSAMVIAERAALNGQGVLEIAIPYGALEMLTSAAQDRVFYRIDSPAAGGRLVTGYGDLPVAPATPGGGPAFADVVYRGVPVRIASLARAVSTGIDEVPFTVTMAETTLAREVLARDILLRSALRLAGMILGAALIVWISVTVSLRPLARLGEAIASRNPGDLRPVETAVPAEVRAPVRAVNSLMGRLEGALAGLRNFTGNAAHQLRTPMTVIRTQLALAGRAEDTATARAAVQRADAALTRAERVLAQLLALARVDAAQGHGVTQAEVMDLAPLVRDLVAGHIPAAAEAGVDLGLEIAGPADARFSVLLEPMLFGEALHNLVSNAVIHAGSGAVVTVRLERAEGGIRLSVEDDGPGIPPAARARVLSRFDRGAADANAPGMGLGLPVVQEIAHLFGGRLDLAAGPSDRGLSARIWLPEVGAA</sequence>
<dbReference type="InterPro" id="IPR036890">
    <property type="entry name" value="HATPase_C_sf"/>
</dbReference>
<dbReference type="InterPro" id="IPR003594">
    <property type="entry name" value="HATPase_dom"/>
</dbReference>
<dbReference type="GO" id="GO:0000155">
    <property type="term" value="F:phosphorelay sensor kinase activity"/>
    <property type="evidence" value="ECO:0007669"/>
    <property type="project" value="InterPro"/>
</dbReference>
<dbReference type="InterPro" id="IPR004358">
    <property type="entry name" value="Sig_transdc_His_kin-like_C"/>
</dbReference>
<dbReference type="InterPro" id="IPR013727">
    <property type="entry name" value="2CSK_N"/>
</dbReference>
<evidence type="ECO:0000256" key="6">
    <source>
        <dbReference type="ARBA" id="ARBA00022692"/>
    </source>
</evidence>
<dbReference type="PANTHER" id="PTHR45436">
    <property type="entry name" value="SENSOR HISTIDINE KINASE YKOH"/>
    <property type="match status" value="1"/>
</dbReference>
<dbReference type="EMBL" id="PZKE01000007">
    <property type="protein sequence ID" value="PTE14484.1"/>
    <property type="molecule type" value="Genomic_DNA"/>
</dbReference>
<keyword evidence="14" id="KW-1185">Reference proteome</keyword>
<keyword evidence="5" id="KW-0808">Transferase</keyword>
<keyword evidence="6" id="KW-0812">Transmembrane</keyword>
<dbReference type="SUPFAM" id="SSF47384">
    <property type="entry name" value="Homodimeric domain of signal transducing histidine kinase"/>
    <property type="match status" value="1"/>
</dbReference>
<name>A0A2T4J9B0_FUSBL</name>
<dbReference type="RefSeq" id="WP_107673174.1">
    <property type="nucleotide sequence ID" value="NZ_PZKE01000007.1"/>
</dbReference>
<evidence type="ECO:0000256" key="5">
    <source>
        <dbReference type="ARBA" id="ARBA00022679"/>
    </source>
</evidence>
<evidence type="ECO:0000256" key="8">
    <source>
        <dbReference type="ARBA" id="ARBA00022989"/>
    </source>
</evidence>
<dbReference type="InterPro" id="IPR050428">
    <property type="entry name" value="TCS_sensor_his_kinase"/>
</dbReference>
<evidence type="ECO:0000259" key="11">
    <source>
        <dbReference type="PROSITE" id="PS50109"/>
    </source>
</evidence>